<comment type="caution">
    <text evidence="1">The sequence shown here is derived from an EMBL/GenBank/DDBJ whole genome shotgun (WGS) entry which is preliminary data.</text>
</comment>
<organism evidence="1 2">
    <name type="scientific">Taxus chinensis</name>
    <name type="common">Chinese yew</name>
    <name type="synonym">Taxus wallichiana var. chinensis</name>
    <dbReference type="NCBI Taxonomy" id="29808"/>
    <lineage>
        <taxon>Eukaryota</taxon>
        <taxon>Viridiplantae</taxon>
        <taxon>Streptophyta</taxon>
        <taxon>Embryophyta</taxon>
        <taxon>Tracheophyta</taxon>
        <taxon>Spermatophyta</taxon>
        <taxon>Pinopsida</taxon>
        <taxon>Pinidae</taxon>
        <taxon>Conifers II</taxon>
        <taxon>Cupressales</taxon>
        <taxon>Taxaceae</taxon>
        <taxon>Taxus</taxon>
    </lineage>
</organism>
<evidence type="ECO:0000313" key="2">
    <source>
        <dbReference type="Proteomes" id="UP000824469"/>
    </source>
</evidence>
<dbReference type="EMBL" id="JAHRHJ020000006">
    <property type="protein sequence ID" value="KAH9310819.1"/>
    <property type="molecule type" value="Genomic_DNA"/>
</dbReference>
<protein>
    <submittedName>
        <fullName evidence="1">Uncharacterized protein</fullName>
    </submittedName>
</protein>
<gene>
    <name evidence="1" type="ORF">KI387_025854</name>
</gene>
<dbReference type="Proteomes" id="UP000824469">
    <property type="component" value="Unassembled WGS sequence"/>
</dbReference>
<feature type="non-terminal residue" evidence="1">
    <location>
        <position position="54"/>
    </location>
</feature>
<sequence>MRAGGEIGHQSRKRDPTADWGAARTVFCLLHRLRKEGTGARTKRNTTGLLIAAY</sequence>
<evidence type="ECO:0000313" key="1">
    <source>
        <dbReference type="EMBL" id="KAH9310819.1"/>
    </source>
</evidence>
<accession>A0AA38KZ52</accession>
<proteinExistence type="predicted"/>
<keyword evidence="2" id="KW-1185">Reference proteome</keyword>
<name>A0AA38KZ52_TAXCH</name>
<dbReference type="AlphaFoldDB" id="A0AA38KZ52"/>
<reference evidence="1 2" key="1">
    <citation type="journal article" date="2021" name="Nat. Plants">
        <title>The Taxus genome provides insights into paclitaxel biosynthesis.</title>
        <authorList>
            <person name="Xiong X."/>
            <person name="Gou J."/>
            <person name="Liao Q."/>
            <person name="Li Y."/>
            <person name="Zhou Q."/>
            <person name="Bi G."/>
            <person name="Li C."/>
            <person name="Du R."/>
            <person name="Wang X."/>
            <person name="Sun T."/>
            <person name="Guo L."/>
            <person name="Liang H."/>
            <person name="Lu P."/>
            <person name="Wu Y."/>
            <person name="Zhang Z."/>
            <person name="Ro D.K."/>
            <person name="Shang Y."/>
            <person name="Huang S."/>
            <person name="Yan J."/>
        </authorList>
    </citation>
    <scope>NUCLEOTIDE SEQUENCE [LARGE SCALE GENOMIC DNA]</scope>
    <source>
        <strain evidence="1">Ta-2019</strain>
    </source>
</reference>